<keyword evidence="2 7" id="KW-0121">Carboxypeptidase</keyword>
<keyword evidence="6" id="KW-0732">Signal</keyword>
<comment type="caution">
    <text evidence="7">The sequence shown here is derived from an EMBL/GenBank/DDBJ whole genome shotgun (WGS) entry which is preliminary data.</text>
</comment>
<dbReference type="PANTHER" id="PTHR11802">
    <property type="entry name" value="SERINE PROTEASE FAMILY S10 SERINE CARBOXYPEPTIDASE"/>
    <property type="match status" value="1"/>
</dbReference>
<dbReference type="GO" id="GO:0006508">
    <property type="term" value="P:proteolysis"/>
    <property type="evidence" value="ECO:0007669"/>
    <property type="project" value="UniProtKB-KW"/>
</dbReference>
<keyword evidence="4" id="KW-0378">Hydrolase</keyword>
<dbReference type="Pfam" id="PF00450">
    <property type="entry name" value="Peptidase_S10"/>
    <property type="match status" value="1"/>
</dbReference>
<gene>
    <name evidence="7" type="ORF">TGAM01_v211056</name>
</gene>
<dbReference type="Proteomes" id="UP000054821">
    <property type="component" value="Unassembled WGS sequence"/>
</dbReference>
<organism evidence="7 8">
    <name type="scientific">Trichoderma gamsii</name>
    <dbReference type="NCBI Taxonomy" id="398673"/>
    <lineage>
        <taxon>Eukaryota</taxon>
        <taxon>Fungi</taxon>
        <taxon>Dikarya</taxon>
        <taxon>Ascomycota</taxon>
        <taxon>Pezizomycotina</taxon>
        <taxon>Sordariomycetes</taxon>
        <taxon>Hypocreomycetidae</taxon>
        <taxon>Hypocreales</taxon>
        <taxon>Hypocreaceae</taxon>
        <taxon>Trichoderma</taxon>
    </lineage>
</organism>
<dbReference type="GeneID" id="36347982"/>
<proteinExistence type="inferred from homology"/>
<evidence type="ECO:0000256" key="6">
    <source>
        <dbReference type="SAM" id="SignalP"/>
    </source>
</evidence>
<dbReference type="RefSeq" id="XP_024404289.1">
    <property type="nucleotide sequence ID" value="XM_024550966.1"/>
</dbReference>
<keyword evidence="8" id="KW-1185">Reference proteome</keyword>
<feature type="chain" id="PRO_5015144568" evidence="6">
    <location>
        <begin position="23"/>
        <end position="130"/>
    </location>
</feature>
<dbReference type="SUPFAM" id="SSF53474">
    <property type="entry name" value="alpha/beta-Hydrolases"/>
    <property type="match status" value="1"/>
</dbReference>
<name>A0A2P4Z711_9HYPO</name>
<dbReference type="InterPro" id="IPR029058">
    <property type="entry name" value="AB_hydrolase_fold"/>
</dbReference>
<evidence type="ECO:0000256" key="5">
    <source>
        <dbReference type="ARBA" id="ARBA00023180"/>
    </source>
</evidence>
<accession>A0A2P4Z711</accession>
<evidence type="ECO:0000256" key="2">
    <source>
        <dbReference type="ARBA" id="ARBA00022645"/>
    </source>
</evidence>
<keyword evidence="3" id="KW-0645">Protease</keyword>
<sequence>MYQQMQLITFLLPFLLLGCTEASRFSTSNTAKFVVNGSFIPDVSFEAGESYAGILPLGNDTNSNLFFWFWPNTDHTPREEIVIWLNGGLGCSSLGGLLKEHGAILWPSGLPALVRNPWSWHHISNIVYID</sequence>
<evidence type="ECO:0000256" key="4">
    <source>
        <dbReference type="ARBA" id="ARBA00022801"/>
    </source>
</evidence>
<protein>
    <submittedName>
        <fullName evidence="7">Carboxypeptidase cpdS</fullName>
    </submittedName>
</protein>
<dbReference type="Gene3D" id="3.40.50.1820">
    <property type="entry name" value="alpha/beta hydrolase"/>
    <property type="match status" value="1"/>
</dbReference>
<evidence type="ECO:0000313" key="7">
    <source>
        <dbReference type="EMBL" id="PON20075.1"/>
    </source>
</evidence>
<dbReference type="InterPro" id="IPR001563">
    <property type="entry name" value="Peptidase_S10"/>
</dbReference>
<evidence type="ECO:0000256" key="1">
    <source>
        <dbReference type="ARBA" id="ARBA00009431"/>
    </source>
</evidence>
<dbReference type="PANTHER" id="PTHR11802:SF479">
    <property type="entry name" value="CARBOXYPEPTIDASE"/>
    <property type="match status" value="1"/>
</dbReference>
<comment type="similarity">
    <text evidence="1">Belongs to the peptidase S10 family.</text>
</comment>
<dbReference type="STRING" id="398673.A0A2P4Z711"/>
<keyword evidence="5" id="KW-0325">Glycoprotein</keyword>
<evidence type="ECO:0000256" key="3">
    <source>
        <dbReference type="ARBA" id="ARBA00022670"/>
    </source>
</evidence>
<evidence type="ECO:0000313" key="8">
    <source>
        <dbReference type="Proteomes" id="UP000054821"/>
    </source>
</evidence>
<dbReference type="EMBL" id="JPDN02000086">
    <property type="protein sequence ID" value="PON20075.1"/>
    <property type="molecule type" value="Genomic_DNA"/>
</dbReference>
<dbReference type="GO" id="GO:0004185">
    <property type="term" value="F:serine-type carboxypeptidase activity"/>
    <property type="evidence" value="ECO:0007669"/>
    <property type="project" value="InterPro"/>
</dbReference>
<reference evidence="7 8" key="1">
    <citation type="journal article" date="2016" name="Genome Announc.">
        <title>Draft Whole-Genome Sequence of Trichoderma gamsii T6085, a Promising Biocontrol Agent of Fusarium Head Blight on Wheat.</title>
        <authorList>
            <person name="Baroncelli R."/>
            <person name="Zapparata A."/>
            <person name="Piaggeschi G."/>
            <person name="Sarrocco S."/>
            <person name="Vannacci G."/>
        </authorList>
    </citation>
    <scope>NUCLEOTIDE SEQUENCE [LARGE SCALE GENOMIC DNA]</scope>
    <source>
        <strain evidence="7 8">T6085</strain>
    </source>
</reference>
<feature type="signal peptide" evidence="6">
    <location>
        <begin position="1"/>
        <end position="22"/>
    </location>
</feature>
<dbReference type="AlphaFoldDB" id="A0A2P4Z711"/>